<dbReference type="PANTHER" id="PTHR45752">
    <property type="entry name" value="LEUCINE-RICH REPEAT-CONTAINING"/>
    <property type="match status" value="1"/>
</dbReference>
<gene>
    <name evidence="1" type="ORF">FUAX_50390</name>
</gene>
<keyword evidence="2" id="KW-1185">Reference proteome</keyword>
<sequence length="927" mass="105916">MRITDYKYTWLYYYGGDPEINGIIVTKPYKEEHLHVETGRYRQIRAIEFEFGRSAFRKSFDTHKYLDMWLRIIPELEFLDINGGESPKSLPESVSRHKLKHLRLICNGDIDLSDYINGIESLETLEVKGDCVNLGKSLGRLKNLKSLNITADKVPNIEAIGQIQNLKNLRLGVDKLDVFPESFGNLSNLKSLEITGGSLSDIPDNIYFSKLENLEISDLPYLGKIPERLTSATDIQNVSIARVGGKAGELILPDKLNWSGLTDFSLAHCPVRVMPEMNVPSIKKIKYLAVPAPELFSKMGSLEKLESLEVSDWPECRDDISNLKASNILSYRGQVFSKGKEMDFSIWKNLQYLELNGGQSGVNINIIQNPSLEILSISNNKVECKLEHFPAGLKELNVENVPGLENIEINKVYPSLKKIEIGNLPKLKEIEWDGGNLPALNRFDLGKCINLIRIDPALMKATKLYWMKFSDCPQVYCDYVQTGRSYFSYDFKDLSNLSAEECYAFGFWLFEAWRFSEPTEGVLENTLKLFSTTHDSIFHLISKNLKYLNPGSRCFSEISPEELKGKKVSVLGKTFGAKTAIKNDLKAIGMAVTLKAEHADFIVLGKKTEWKTQPKPGAFFVDELVINEYLEKHSPKFLQETELPESHIENLRDMLHSCNPESEALALEMFKNGGLPEELEGDCLVVAKVSDDKKLRSRYKTFLKGKISEDAAKFLSMNVRFDLRYSPFWDLSRKLSTELLGKICLAFYRRNRKFWTEVLRYCDDTSTRMEIIEKYLFPELERRPHYVSFNHALRPNEIEAILQKPELKGELKRLKLYAPFGLPEAVGEHSGLKELDVSFRPDVKELPDNICSLKRLSVFRLMAPGLQSLPDNFGNMEMLRKISFFTESKIRLPESLHKLKKLECFDIKGGVENPEEWESLPISDNFN</sequence>
<dbReference type="KEGG" id="fax:FUAX_50390"/>
<dbReference type="EMBL" id="AP025319">
    <property type="protein sequence ID" value="BDD12607.1"/>
    <property type="molecule type" value="Genomic_DNA"/>
</dbReference>
<dbReference type="SUPFAM" id="SSF52058">
    <property type="entry name" value="L domain-like"/>
    <property type="match status" value="1"/>
</dbReference>
<dbReference type="Gene3D" id="3.80.10.10">
    <property type="entry name" value="Ribonuclease Inhibitor"/>
    <property type="match status" value="3"/>
</dbReference>
<dbReference type="RefSeq" id="WP_338395757.1">
    <property type="nucleotide sequence ID" value="NZ_AP025319.1"/>
</dbReference>
<dbReference type="SUPFAM" id="SSF52047">
    <property type="entry name" value="RNI-like"/>
    <property type="match status" value="1"/>
</dbReference>
<evidence type="ECO:0000313" key="2">
    <source>
        <dbReference type="Proteomes" id="UP001348817"/>
    </source>
</evidence>
<dbReference type="Proteomes" id="UP001348817">
    <property type="component" value="Plasmid pFA5"/>
</dbReference>
<evidence type="ECO:0008006" key="3">
    <source>
        <dbReference type="Google" id="ProtNLM"/>
    </source>
</evidence>
<name>A0AAU9D5C1_9BACT</name>
<geneLocation type="plasmid" evidence="1 2">
    <name>pFA5</name>
</geneLocation>
<dbReference type="InterPro" id="IPR050715">
    <property type="entry name" value="LRR-SigEffector_domain"/>
</dbReference>
<evidence type="ECO:0000313" key="1">
    <source>
        <dbReference type="EMBL" id="BDD12607.1"/>
    </source>
</evidence>
<dbReference type="InterPro" id="IPR032675">
    <property type="entry name" value="LRR_dom_sf"/>
</dbReference>
<organism evidence="1 2">
    <name type="scientific">Fulvitalea axinellae</name>
    <dbReference type="NCBI Taxonomy" id="1182444"/>
    <lineage>
        <taxon>Bacteria</taxon>
        <taxon>Pseudomonadati</taxon>
        <taxon>Bacteroidota</taxon>
        <taxon>Cytophagia</taxon>
        <taxon>Cytophagales</taxon>
        <taxon>Persicobacteraceae</taxon>
        <taxon>Fulvitalea</taxon>
    </lineage>
</organism>
<accession>A0AAU9D5C1</accession>
<keyword evidence="1" id="KW-0614">Plasmid</keyword>
<dbReference type="AlphaFoldDB" id="A0AAU9D5C1"/>
<proteinExistence type="predicted"/>
<protein>
    <recommendedName>
        <fullName evidence="3">BRCT domain-containing protein</fullName>
    </recommendedName>
</protein>
<reference evidence="1 2" key="1">
    <citation type="submission" date="2021-12" db="EMBL/GenBank/DDBJ databases">
        <title>Genome sequencing of bacteria with rrn-lacking chromosome and rrn-plasmid.</title>
        <authorList>
            <person name="Anda M."/>
            <person name="Iwasaki W."/>
        </authorList>
    </citation>
    <scope>NUCLEOTIDE SEQUENCE [LARGE SCALE GENOMIC DNA]</scope>
    <source>
        <strain evidence="1 2">DSM 100852</strain>
        <plasmid evidence="1 2">pFA5</plasmid>
    </source>
</reference>
<dbReference type="PANTHER" id="PTHR45752:SF195">
    <property type="entry name" value="LEUCINE-RICH REPEAT (LRR) FAMILY PROTEIN-RELATED"/>
    <property type="match status" value="1"/>
</dbReference>